<dbReference type="Proteomes" id="UP000198420">
    <property type="component" value="Unassembled WGS sequence"/>
</dbReference>
<organism evidence="1 2">
    <name type="scientific">Actinomadura mexicana</name>
    <dbReference type="NCBI Taxonomy" id="134959"/>
    <lineage>
        <taxon>Bacteria</taxon>
        <taxon>Bacillati</taxon>
        <taxon>Actinomycetota</taxon>
        <taxon>Actinomycetes</taxon>
        <taxon>Streptosporangiales</taxon>
        <taxon>Thermomonosporaceae</taxon>
        <taxon>Actinomadura</taxon>
    </lineage>
</organism>
<evidence type="ECO:0000313" key="2">
    <source>
        <dbReference type="Proteomes" id="UP000198420"/>
    </source>
</evidence>
<name>A0A238UMF1_9ACTN</name>
<sequence length="490" mass="53066">MIEQSGELRESLKNAISQHSSQKPLLVVDATAESLDVHELVRLENGVPSGRTWRTPWSGLVRYEQLDRQAVLDRVPRLHDAPTVLLACTFTSGMRPLLAHDWLAAQRPDARTARVNGASVTELLREVIAEEPLSQSYELVTVREAGSGRPELSGLLLFPVGSRRGDRESLTLRCEPAGEDGTVFAVMAWSPERGTLSLVSRRRIRLAPGRYRLSAELRGPGRIGFHGLPGPLLREERSTEELVAALPVRLAPAAPRAHLVCAVEAAAQQDEADGGPGAVAARVSRVREVIEEVAAGPRPGLTVSLIAYGSHSYERRPRHGPVDVVLWKSSPDKALTALDELAARPPIPPGHPRAAPVECVLAEVEARLAERVRSAEPSGPGARGAEPERTALLLAGYRPPHPPWPTPGLLPCPAGVDWEEALVQLVHRRRVRVGAICDRPETRSHPAWARITGRSPRAGADTGRLSDLVARLGLGPDEGYRVPFPISEPS</sequence>
<proteinExistence type="predicted"/>
<gene>
    <name evidence="1" type="ORF">SAMN06265355_101117</name>
</gene>
<accession>A0A238UMF1</accession>
<keyword evidence="2" id="KW-1185">Reference proteome</keyword>
<dbReference type="EMBL" id="FZNP01000001">
    <property type="protein sequence ID" value="SNR23208.1"/>
    <property type="molecule type" value="Genomic_DNA"/>
</dbReference>
<protein>
    <submittedName>
        <fullName evidence="1">Uncharacterized protein</fullName>
    </submittedName>
</protein>
<dbReference type="AlphaFoldDB" id="A0A238UMF1"/>
<reference evidence="2" key="1">
    <citation type="submission" date="2017-06" db="EMBL/GenBank/DDBJ databases">
        <authorList>
            <person name="Varghese N."/>
            <person name="Submissions S."/>
        </authorList>
    </citation>
    <scope>NUCLEOTIDE SEQUENCE [LARGE SCALE GENOMIC DNA]</scope>
    <source>
        <strain evidence="2">DSM 44485</strain>
    </source>
</reference>
<evidence type="ECO:0000313" key="1">
    <source>
        <dbReference type="EMBL" id="SNR23208.1"/>
    </source>
</evidence>